<keyword evidence="2" id="KW-1133">Transmembrane helix</keyword>
<reference evidence="5" key="2">
    <citation type="submission" date="2020-04" db="EMBL/GenBank/DDBJ databases">
        <authorList>
            <consortium name="NCBI Genome Project"/>
        </authorList>
    </citation>
    <scope>NUCLEOTIDE SEQUENCE</scope>
    <source>
        <strain evidence="5">CBS 781.70</strain>
    </source>
</reference>
<evidence type="ECO:0000313" key="5">
    <source>
        <dbReference type="RefSeq" id="XP_033531765.1"/>
    </source>
</evidence>
<reference evidence="5" key="3">
    <citation type="submission" date="2025-04" db="UniProtKB">
        <authorList>
            <consortium name="RefSeq"/>
        </authorList>
    </citation>
    <scope>IDENTIFICATION</scope>
    <source>
        <strain evidence="5">CBS 781.70</strain>
    </source>
</reference>
<evidence type="ECO:0000313" key="4">
    <source>
        <dbReference type="Proteomes" id="UP000504638"/>
    </source>
</evidence>
<feature type="region of interest" description="Disordered" evidence="1">
    <location>
        <begin position="1"/>
        <end position="29"/>
    </location>
</feature>
<dbReference type="AlphaFoldDB" id="A0A6G1FWI3"/>
<keyword evidence="2" id="KW-0472">Membrane</keyword>
<organism evidence="3">
    <name type="scientific">Eremomyces bilateralis CBS 781.70</name>
    <dbReference type="NCBI Taxonomy" id="1392243"/>
    <lineage>
        <taxon>Eukaryota</taxon>
        <taxon>Fungi</taxon>
        <taxon>Dikarya</taxon>
        <taxon>Ascomycota</taxon>
        <taxon>Pezizomycotina</taxon>
        <taxon>Dothideomycetes</taxon>
        <taxon>Dothideomycetes incertae sedis</taxon>
        <taxon>Eremomycetales</taxon>
        <taxon>Eremomycetaceae</taxon>
        <taxon>Eremomyces</taxon>
    </lineage>
</organism>
<gene>
    <name evidence="3 5" type="ORF">P152DRAFT_460928</name>
</gene>
<evidence type="ECO:0000256" key="2">
    <source>
        <dbReference type="SAM" id="Phobius"/>
    </source>
</evidence>
<evidence type="ECO:0000313" key="3">
    <source>
        <dbReference type="EMBL" id="KAF1810134.1"/>
    </source>
</evidence>
<dbReference type="RefSeq" id="XP_033531765.1">
    <property type="nucleotide sequence ID" value="XM_033680015.1"/>
</dbReference>
<keyword evidence="4" id="KW-1185">Reference proteome</keyword>
<reference evidence="3 5" key="1">
    <citation type="submission" date="2020-01" db="EMBL/GenBank/DDBJ databases">
        <authorList>
            <consortium name="DOE Joint Genome Institute"/>
            <person name="Haridas S."/>
            <person name="Albert R."/>
            <person name="Binder M."/>
            <person name="Bloem J."/>
            <person name="Labutti K."/>
            <person name="Salamov A."/>
            <person name="Andreopoulos B."/>
            <person name="Baker S.E."/>
            <person name="Barry K."/>
            <person name="Bills G."/>
            <person name="Bluhm B.H."/>
            <person name="Cannon C."/>
            <person name="Castanera R."/>
            <person name="Culley D.E."/>
            <person name="Daum C."/>
            <person name="Ezra D."/>
            <person name="Gonzalez J.B."/>
            <person name="Henrissat B."/>
            <person name="Kuo A."/>
            <person name="Liang C."/>
            <person name="Lipzen A."/>
            <person name="Lutzoni F."/>
            <person name="Magnuson J."/>
            <person name="Mondo S."/>
            <person name="Nolan M."/>
            <person name="Ohm R."/>
            <person name="Pangilinan J."/>
            <person name="Park H.-J."/>
            <person name="Ramirez L."/>
            <person name="Alfaro M."/>
            <person name="Sun H."/>
            <person name="Tritt A."/>
            <person name="Yoshinaga Y."/>
            <person name="Zwiers L.-H."/>
            <person name="Turgeon B.G."/>
            <person name="Goodwin S.B."/>
            <person name="Spatafora J.W."/>
            <person name="Crous P.W."/>
            <person name="Grigoriev I.V."/>
        </authorList>
    </citation>
    <scope>NUCLEOTIDE SEQUENCE</scope>
    <source>
        <strain evidence="3 5">CBS 781.70</strain>
    </source>
</reference>
<dbReference type="OrthoDB" id="5304367at2759"/>
<dbReference type="Proteomes" id="UP000504638">
    <property type="component" value="Unplaced"/>
</dbReference>
<keyword evidence="2" id="KW-0812">Transmembrane</keyword>
<protein>
    <submittedName>
        <fullName evidence="3 5">Uncharacterized protein</fullName>
    </submittedName>
</protein>
<name>A0A6G1FWI3_9PEZI</name>
<dbReference type="EMBL" id="ML975168">
    <property type="protein sequence ID" value="KAF1810134.1"/>
    <property type="molecule type" value="Genomic_DNA"/>
</dbReference>
<proteinExistence type="predicted"/>
<sequence>MGGRLSMPRSPDKANEISRPVSGSRRGFPLNSRTIVAPLAAFTMAGLLFFYARVSIRAAKLNAAKTREADGGEVNWRKVHMRNHGQIEEVEKPSVKEAIIDDPLFGTKRKRKADDATRDGSA</sequence>
<feature type="transmembrane region" description="Helical" evidence="2">
    <location>
        <begin position="35"/>
        <end position="52"/>
    </location>
</feature>
<evidence type="ECO:0000256" key="1">
    <source>
        <dbReference type="SAM" id="MobiDB-lite"/>
    </source>
</evidence>
<dbReference type="GeneID" id="54420585"/>
<accession>A0A6G1FWI3</accession>